<proteinExistence type="predicted"/>
<evidence type="ECO:0000313" key="1">
    <source>
        <dbReference type="Proteomes" id="UP001652660"/>
    </source>
</evidence>
<evidence type="ECO:0000313" key="2">
    <source>
        <dbReference type="RefSeq" id="XP_027069205.1"/>
    </source>
</evidence>
<organism evidence="1 2">
    <name type="scientific">Coffea arabica</name>
    <name type="common">Arabian coffee</name>
    <dbReference type="NCBI Taxonomy" id="13443"/>
    <lineage>
        <taxon>Eukaryota</taxon>
        <taxon>Viridiplantae</taxon>
        <taxon>Streptophyta</taxon>
        <taxon>Embryophyta</taxon>
        <taxon>Tracheophyta</taxon>
        <taxon>Spermatophyta</taxon>
        <taxon>Magnoliopsida</taxon>
        <taxon>eudicotyledons</taxon>
        <taxon>Gunneridae</taxon>
        <taxon>Pentapetalae</taxon>
        <taxon>asterids</taxon>
        <taxon>lamiids</taxon>
        <taxon>Gentianales</taxon>
        <taxon>Rubiaceae</taxon>
        <taxon>Ixoroideae</taxon>
        <taxon>Gardenieae complex</taxon>
        <taxon>Bertiereae - Coffeeae clade</taxon>
        <taxon>Coffeeae</taxon>
        <taxon>Coffea</taxon>
    </lineage>
</organism>
<dbReference type="AlphaFoldDB" id="A0A6P6STT4"/>
<gene>
    <name evidence="2" type="primary">LOC113694567</name>
</gene>
<reference evidence="1" key="1">
    <citation type="journal article" date="2025" name="Foods">
        <title>Unveiling the Microbial Signatures of Arabica Coffee Cherries: Insights into Ripeness Specific Diversity, Functional Traits, and Implications for Quality and Safety.</title>
        <authorList>
            <consortium name="RefSeq"/>
            <person name="Tenea G.N."/>
            <person name="Cifuentes V."/>
            <person name="Reyes P."/>
            <person name="Cevallos-Vallejos M."/>
        </authorList>
    </citation>
    <scope>NUCLEOTIDE SEQUENCE [LARGE SCALE GENOMIC DNA]</scope>
</reference>
<sequence>MSTPSMAIGVAMSECRLLLEEMLDGFRAAEQHFRNAVHVELPAFIPLMDQVSAEIQVLSQTAQDVMQNFDKMNYLCTTQQKLDSMSKAVDYVDGVVAKIEENMEFYNAVKDSFQSKKDIFDKCSGVVNGDLPSPSILNQLDAIDEKLSSLTVSFREVDQVLNPIRGSNLDYDDGQAAAGHDNVVLMTGGH</sequence>
<reference evidence="2" key="2">
    <citation type="submission" date="2025-08" db="UniProtKB">
        <authorList>
            <consortium name="RefSeq"/>
        </authorList>
    </citation>
    <scope>IDENTIFICATION</scope>
    <source>
        <tissue evidence="2">Leaves</tissue>
    </source>
</reference>
<dbReference type="Proteomes" id="UP001652660">
    <property type="component" value="Chromosome 6e"/>
</dbReference>
<accession>A0A6P6STT4</accession>
<protein>
    <submittedName>
        <fullName evidence="2">Uncharacterized protein</fullName>
    </submittedName>
</protein>
<keyword evidence="1" id="KW-1185">Reference proteome</keyword>
<name>A0A6P6STT4_COFAR</name>
<dbReference type="RefSeq" id="XP_027069205.1">
    <property type="nucleotide sequence ID" value="XM_027213404.2"/>
</dbReference>
<dbReference type="GeneID" id="113694567"/>